<evidence type="ECO:0000313" key="2">
    <source>
        <dbReference type="Proteomes" id="UP000054565"/>
    </source>
</evidence>
<proteinExistence type="predicted"/>
<accession>A0A0J6Y4E0</accession>
<dbReference type="AlphaFoldDB" id="A0A0J6Y4E0"/>
<name>A0A0J6Y4E0_COCIT</name>
<sequence>MVRKKDADMEQLVPPRFSWICIVMFLFHHTNKGFQGKSDVLEPNRQQFTQSGSRLISPLSVQILRPSLPRCVAVRSAHISGLDHHVLLSTLFQAASGARPVGVDVSNQRGFKRRYGLTVAIVVIKDCQLLVWMFRKATPSPPPRRRQEAAIDPIRVAPSRGSRVAI</sequence>
<gene>
    <name evidence="1" type="ORF">CIRG_03208</name>
</gene>
<dbReference type="EMBL" id="DS028094">
    <property type="protein sequence ID" value="KMP03516.1"/>
    <property type="molecule type" value="Genomic_DNA"/>
</dbReference>
<organism evidence="1 2">
    <name type="scientific">Coccidioides immitis RMSCC 2394</name>
    <dbReference type="NCBI Taxonomy" id="404692"/>
    <lineage>
        <taxon>Eukaryota</taxon>
        <taxon>Fungi</taxon>
        <taxon>Dikarya</taxon>
        <taxon>Ascomycota</taxon>
        <taxon>Pezizomycotina</taxon>
        <taxon>Eurotiomycetes</taxon>
        <taxon>Eurotiomycetidae</taxon>
        <taxon>Onygenales</taxon>
        <taxon>Onygenaceae</taxon>
        <taxon>Coccidioides</taxon>
    </lineage>
</organism>
<reference evidence="2" key="1">
    <citation type="journal article" date="2010" name="Genome Res.">
        <title>Population genomic sequencing of Coccidioides fungi reveals recent hybridization and transposon control.</title>
        <authorList>
            <person name="Neafsey D.E."/>
            <person name="Barker B.M."/>
            <person name="Sharpton T.J."/>
            <person name="Stajich J.E."/>
            <person name="Park D.J."/>
            <person name="Whiston E."/>
            <person name="Hung C.-Y."/>
            <person name="McMahan C."/>
            <person name="White J."/>
            <person name="Sykes S."/>
            <person name="Heiman D."/>
            <person name="Young S."/>
            <person name="Zeng Q."/>
            <person name="Abouelleil A."/>
            <person name="Aftuck L."/>
            <person name="Bessette D."/>
            <person name="Brown A."/>
            <person name="FitzGerald M."/>
            <person name="Lui A."/>
            <person name="Macdonald J.P."/>
            <person name="Priest M."/>
            <person name="Orbach M.J."/>
            <person name="Galgiani J.N."/>
            <person name="Kirkland T.N."/>
            <person name="Cole G.T."/>
            <person name="Birren B.W."/>
            <person name="Henn M.R."/>
            <person name="Taylor J.W."/>
            <person name="Rounsley S.D."/>
        </authorList>
    </citation>
    <scope>NUCLEOTIDE SEQUENCE [LARGE SCALE GENOMIC DNA]</scope>
    <source>
        <strain evidence="2">RMSCC 2394</strain>
    </source>
</reference>
<protein>
    <submittedName>
        <fullName evidence="1">Uncharacterized protein</fullName>
    </submittedName>
</protein>
<dbReference type="Proteomes" id="UP000054565">
    <property type="component" value="Unassembled WGS sequence"/>
</dbReference>
<evidence type="ECO:0000313" key="1">
    <source>
        <dbReference type="EMBL" id="KMP03516.1"/>
    </source>
</evidence>